<dbReference type="EMBL" id="DS113366">
    <property type="protein sequence ID" value="EAY09004.1"/>
    <property type="molecule type" value="Genomic_DNA"/>
</dbReference>
<organism evidence="5 6">
    <name type="scientific">Trichomonas vaginalis (strain ATCC PRA-98 / G3)</name>
    <dbReference type="NCBI Taxonomy" id="412133"/>
    <lineage>
        <taxon>Eukaryota</taxon>
        <taxon>Metamonada</taxon>
        <taxon>Parabasalia</taxon>
        <taxon>Trichomonadida</taxon>
        <taxon>Trichomonadidae</taxon>
        <taxon>Trichomonas</taxon>
    </lineage>
</organism>
<name>A2EEA6_TRIV3</name>
<dbReference type="Pfam" id="PF24681">
    <property type="entry name" value="Kelch_KLHDC2_KLHL20_DRC7"/>
    <property type="match status" value="1"/>
</dbReference>
<dbReference type="KEGG" id="tva:4766915"/>
<reference evidence="5" key="2">
    <citation type="journal article" date="2007" name="Science">
        <title>Draft genome sequence of the sexually transmitted pathogen Trichomonas vaginalis.</title>
        <authorList>
            <person name="Carlton J.M."/>
            <person name="Hirt R.P."/>
            <person name="Silva J.C."/>
            <person name="Delcher A.L."/>
            <person name="Schatz M."/>
            <person name="Zhao Q."/>
            <person name="Wortman J.R."/>
            <person name="Bidwell S.L."/>
            <person name="Alsmark U.C.M."/>
            <person name="Besteiro S."/>
            <person name="Sicheritz-Ponten T."/>
            <person name="Noel C.J."/>
            <person name="Dacks J.B."/>
            <person name="Foster P.G."/>
            <person name="Simillion C."/>
            <person name="Van de Peer Y."/>
            <person name="Miranda-Saavedra D."/>
            <person name="Barton G.J."/>
            <person name="Westrop G.D."/>
            <person name="Mueller S."/>
            <person name="Dessi D."/>
            <person name="Fiori P.L."/>
            <person name="Ren Q."/>
            <person name="Paulsen I."/>
            <person name="Zhang H."/>
            <person name="Bastida-Corcuera F.D."/>
            <person name="Simoes-Barbosa A."/>
            <person name="Brown M.T."/>
            <person name="Hayes R.D."/>
            <person name="Mukherjee M."/>
            <person name="Okumura C.Y."/>
            <person name="Schneider R."/>
            <person name="Smith A.J."/>
            <person name="Vanacova S."/>
            <person name="Villalvazo M."/>
            <person name="Haas B.J."/>
            <person name="Pertea M."/>
            <person name="Feldblyum T.V."/>
            <person name="Utterback T.R."/>
            <person name="Shu C.L."/>
            <person name="Osoegawa K."/>
            <person name="de Jong P.J."/>
            <person name="Hrdy I."/>
            <person name="Horvathova L."/>
            <person name="Zubacova Z."/>
            <person name="Dolezal P."/>
            <person name="Malik S.B."/>
            <person name="Logsdon J.M. Jr."/>
            <person name="Henze K."/>
            <person name="Gupta A."/>
            <person name="Wang C.C."/>
            <person name="Dunne R.L."/>
            <person name="Upcroft J.A."/>
            <person name="Upcroft P."/>
            <person name="White O."/>
            <person name="Salzberg S.L."/>
            <person name="Tang P."/>
            <person name="Chiu C.-H."/>
            <person name="Lee Y.-S."/>
            <person name="Embley T.M."/>
            <person name="Coombs G.H."/>
            <person name="Mottram J.C."/>
            <person name="Tachezy J."/>
            <person name="Fraser-Liggett C.M."/>
            <person name="Johnson P.J."/>
        </authorList>
    </citation>
    <scope>NUCLEOTIDE SEQUENCE [LARGE SCALE GENOMIC DNA]</scope>
    <source>
        <strain evidence="5">G3</strain>
    </source>
</reference>
<gene>
    <name evidence="5" type="ORF">TVAG_073700</name>
</gene>
<dbReference type="SMR" id="A2EEA6"/>
<feature type="domain" description="DH" evidence="4">
    <location>
        <begin position="181"/>
        <end position="359"/>
    </location>
</feature>
<dbReference type="AlphaFoldDB" id="A2EEA6"/>
<dbReference type="RefSeq" id="XP_001321227.1">
    <property type="nucleotide sequence ID" value="XM_001321192.1"/>
</dbReference>
<dbReference type="STRING" id="5722.A2EEA6"/>
<protein>
    <submittedName>
        <fullName evidence="5">Kelch motif family protein</fullName>
    </submittedName>
</protein>
<evidence type="ECO:0000256" key="1">
    <source>
        <dbReference type="ARBA" id="ARBA00022441"/>
    </source>
</evidence>
<dbReference type="Pfam" id="PF00621">
    <property type="entry name" value="RhoGEF"/>
    <property type="match status" value="1"/>
</dbReference>
<dbReference type="Gene3D" id="1.20.900.10">
    <property type="entry name" value="Dbl homology (DH) domain"/>
    <property type="match status" value="1"/>
</dbReference>
<dbReference type="PANTHER" id="PTHR46093:SF18">
    <property type="entry name" value="FIBRONECTIN TYPE-III DOMAIN-CONTAINING PROTEIN"/>
    <property type="match status" value="1"/>
</dbReference>
<dbReference type="VEuPathDB" id="TrichDB:TVAG_073700"/>
<evidence type="ECO:0000256" key="3">
    <source>
        <dbReference type="SAM" id="MobiDB-lite"/>
    </source>
</evidence>
<dbReference type="OrthoDB" id="45365at2759"/>
<dbReference type="InterPro" id="IPR000219">
    <property type="entry name" value="DH_dom"/>
</dbReference>
<dbReference type="GO" id="GO:0005085">
    <property type="term" value="F:guanyl-nucleotide exchange factor activity"/>
    <property type="evidence" value="ECO:0007669"/>
    <property type="project" value="InterPro"/>
</dbReference>
<dbReference type="PANTHER" id="PTHR46093">
    <property type="entry name" value="ACYL-COA-BINDING DOMAIN-CONTAINING PROTEIN 5"/>
    <property type="match status" value="1"/>
</dbReference>
<dbReference type="Proteomes" id="UP000001542">
    <property type="component" value="Unassembled WGS sequence"/>
</dbReference>
<dbReference type="eggNOG" id="KOG3522">
    <property type="taxonomic scope" value="Eukaryota"/>
</dbReference>
<evidence type="ECO:0000313" key="5">
    <source>
        <dbReference type="EMBL" id="EAY09004.1"/>
    </source>
</evidence>
<dbReference type="InterPro" id="IPR015915">
    <property type="entry name" value="Kelch-typ_b-propeller"/>
</dbReference>
<dbReference type="SMART" id="SM00325">
    <property type="entry name" value="RhoGEF"/>
    <property type="match status" value="1"/>
</dbReference>
<dbReference type="InterPro" id="IPR035899">
    <property type="entry name" value="DBL_dom_sf"/>
</dbReference>
<evidence type="ECO:0000256" key="2">
    <source>
        <dbReference type="ARBA" id="ARBA00022737"/>
    </source>
</evidence>
<keyword evidence="1" id="KW-0880">Kelch repeat</keyword>
<accession>A2EEA6</accession>
<dbReference type="InParanoid" id="A2EEA6"/>
<dbReference type="SUPFAM" id="SSF117281">
    <property type="entry name" value="Kelch motif"/>
    <property type="match status" value="1"/>
</dbReference>
<dbReference type="eggNOG" id="KOG0379">
    <property type="taxonomic scope" value="Eukaryota"/>
</dbReference>
<evidence type="ECO:0000259" key="4">
    <source>
        <dbReference type="PROSITE" id="PS50010"/>
    </source>
</evidence>
<feature type="region of interest" description="Disordered" evidence="3">
    <location>
        <begin position="890"/>
        <end position="916"/>
    </location>
</feature>
<dbReference type="SUPFAM" id="SSF48065">
    <property type="entry name" value="DBL homology domain (DH-domain)"/>
    <property type="match status" value="1"/>
</dbReference>
<keyword evidence="2" id="KW-0677">Repeat</keyword>
<dbReference type="PROSITE" id="PS50010">
    <property type="entry name" value="DH_2"/>
    <property type="match status" value="1"/>
</dbReference>
<dbReference type="Gene3D" id="2.120.10.80">
    <property type="entry name" value="Kelch-type beta propeller"/>
    <property type="match status" value="2"/>
</dbReference>
<sequence length="1006" mass="114401">MSSICLINPNDVNKTFDIAMFVGQTVETVRSGFFSESKFICARFKNYSERLDNNAVIGDWINELVQNNIGKYDIPETFLIGQNEENPKISIAIHPKSKHELTLPKIYVPITEELFNNGTVTQFLEEVTKFVTIEHKFISLQSNGQDVSASTTIQELPNLAKTNGLTYNFEFTQSGEERVIKRNSVTYELFETEKKYINYLNIILDFWKPKFLRSAFFTQAEIKTLFDDIPAIVKAQQAFYDDMASYKIDYSLSVLPIIMRHIEDFKVATHAIAYQQEITDLMNKKAKDARILKLIKQLAEEQNGTEFLSFMISIVQRIPRYMLFVKELNKYSPPFHPDSIRSALAKQMIDDLSKHVDVATKKANRELKLISVQSNLTNKYVILKPDRNLINCWNVTISDKNSSSGTFYVFNDIILLIRNNNKNYTIIYESDIYNFHFSYINEQTFKLHDDTPNGVKFIIIQFDNPDRFTEFFATIESSKDKYLLKLGHGYTINWEVLQTSIEFPPTCNTSCVLYDTTFIFFGGQRNDERNPTSMLTAIRLNDLNCVEITSIANGRYGHTVNIDEGKLYIIGGKNKMMEFKKFLSYNFLQQTWSQLLLNGAESFTARYGHTTTSNGQNFYIFGGRTPSGNILDDLIMFDPVKNSLTSINPPGGRPSARYRHAVVIIGDHLFLHGGKASKKEFLSDMWMLDMNAMVWQQVAIGGEPLPPRACHAMAVIGTSILIIGGRNSSIEETLPTYTIDSETFECHKVLDVGNVPHSLRKAAYTYDNNYIYLYGGIEKRMKTPTNILYKISLGSTWANRANIMTARHAVSMVPKKHRQSLIPQQSLFTGDDMDFEEIVQLTKTSNIRAQRHVQSIVEKKIISSSVKPSNEDVAAMMTAGPGAQDETVEEIFEEEEEEEDNDGMEFSDENEDSEDEGNLEVFQINPVASNSSAWKPSAAAIKERKKMDPSRPIMEVLTELLTTPVDQPAQGTPAARKPKINVIVSKVTPTRKGAFMSKRNSMIIKK</sequence>
<evidence type="ECO:0000313" key="6">
    <source>
        <dbReference type="Proteomes" id="UP000001542"/>
    </source>
</evidence>
<keyword evidence="6" id="KW-1185">Reference proteome</keyword>
<dbReference type="OMA" id="ANRANIM"/>
<reference evidence="5" key="1">
    <citation type="submission" date="2006-10" db="EMBL/GenBank/DDBJ databases">
        <authorList>
            <person name="Amadeo P."/>
            <person name="Zhao Q."/>
            <person name="Wortman J."/>
            <person name="Fraser-Liggett C."/>
            <person name="Carlton J."/>
        </authorList>
    </citation>
    <scope>NUCLEOTIDE SEQUENCE</scope>
    <source>
        <strain evidence="5">G3</strain>
    </source>
</reference>
<proteinExistence type="predicted"/>
<dbReference type="VEuPathDB" id="TrichDB:TVAGG3_0797820"/>